<evidence type="ECO:0000313" key="2">
    <source>
        <dbReference type="EMBL" id="PUA33070.1"/>
    </source>
</evidence>
<evidence type="ECO:0000259" key="1">
    <source>
        <dbReference type="Pfam" id="PF13340"/>
    </source>
</evidence>
<dbReference type="Pfam" id="PF13340">
    <property type="entry name" value="DUF4096"/>
    <property type="match status" value="1"/>
</dbReference>
<gene>
    <name evidence="2" type="ORF">B9J98_02780</name>
</gene>
<protein>
    <recommendedName>
        <fullName evidence="1">Insertion element IS402-like domain-containing protein</fullName>
    </recommendedName>
</protein>
<organism evidence="2 3">
    <name type="scientific">Candidatus Terraquivivens tikiterensis</name>
    <dbReference type="NCBI Taxonomy" id="1980982"/>
    <lineage>
        <taxon>Archaea</taxon>
        <taxon>Nitrososphaerota</taxon>
        <taxon>Candidatus Wolframiiraptoraceae</taxon>
        <taxon>Candidatus Terraquivivens</taxon>
    </lineage>
</organism>
<dbReference type="InterPro" id="IPR025161">
    <property type="entry name" value="IS402-like_dom"/>
</dbReference>
<sequence length="40" mass="4687">MIALFVNGVLYVVTAGCPWRDMSADYRSYFTAWRRNSRGR</sequence>
<feature type="domain" description="Insertion element IS402-like" evidence="1">
    <location>
        <begin position="4"/>
        <end position="38"/>
    </location>
</feature>
<reference evidence="2 3" key="1">
    <citation type="submission" date="2017-04" db="EMBL/GenBank/DDBJ databases">
        <title>Draft Aigarchaeota genome from a New Zealand hot spring.</title>
        <authorList>
            <person name="Reysenbach A.-L."/>
            <person name="Donaho J.A."/>
            <person name="Gerhart J."/>
            <person name="Kelley J.F."/>
            <person name="Kouba K."/>
            <person name="Podar M."/>
            <person name="Stott M."/>
        </authorList>
    </citation>
    <scope>NUCLEOTIDE SEQUENCE [LARGE SCALE GENOMIC DNA]</scope>
    <source>
        <strain evidence="2">NZ13_MG1</strain>
    </source>
</reference>
<dbReference type="EMBL" id="NDWU01000005">
    <property type="protein sequence ID" value="PUA33070.1"/>
    <property type="molecule type" value="Genomic_DNA"/>
</dbReference>
<proteinExistence type="predicted"/>
<dbReference type="Proteomes" id="UP000244066">
    <property type="component" value="Unassembled WGS sequence"/>
</dbReference>
<dbReference type="AlphaFoldDB" id="A0A2R7Y6A7"/>
<evidence type="ECO:0000313" key="3">
    <source>
        <dbReference type="Proteomes" id="UP000244066"/>
    </source>
</evidence>
<comment type="caution">
    <text evidence="2">The sequence shown here is derived from an EMBL/GenBank/DDBJ whole genome shotgun (WGS) entry which is preliminary data.</text>
</comment>
<name>A0A2R7Y6A7_9ARCH</name>
<accession>A0A2R7Y6A7</accession>